<dbReference type="SMART" id="SM00880">
    <property type="entry name" value="CHAD"/>
    <property type="match status" value="1"/>
</dbReference>
<dbReference type="RefSeq" id="WP_246244066.1">
    <property type="nucleotide sequence ID" value="NZ_BAAAMC010000015.1"/>
</dbReference>
<feature type="domain" description="CHAD" evidence="1">
    <location>
        <begin position="191"/>
        <end position="458"/>
    </location>
</feature>
<dbReference type="PANTHER" id="PTHR39339">
    <property type="entry name" value="SLR1444 PROTEIN"/>
    <property type="match status" value="1"/>
</dbReference>
<evidence type="ECO:0000259" key="1">
    <source>
        <dbReference type="PROSITE" id="PS51708"/>
    </source>
</evidence>
<dbReference type="SUPFAM" id="SSF55154">
    <property type="entry name" value="CYTH-like phosphatases"/>
    <property type="match status" value="1"/>
</dbReference>
<dbReference type="Proteomes" id="UP000465241">
    <property type="component" value="Unassembled WGS sequence"/>
</dbReference>
<dbReference type="InterPro" id="IPR033469">
    <property type="entry name" value="CYTH-like_dom_sf"/>
</dbReference>
<dbReference type="PANTHER" id="PTHR39339:SF1">
    <property type="entry name" value="CHAD DOMAIN-CONTAINING PROTEIN"/>
    <property type="match status" value="1"/>
</dbReference>
<protein>
    <submittedName>
        <fullName evidence="2">CHAD domain-containing protein</fullName>
    </submittedName>
</protein>
<proteinExistence type="predicted"/>
<gene>
    <name evidence="2" type="ORF">MMUR_42590</name>
</gene>
<evidence type="ECO:0000313" key="3">
    <source>
        <dbReference type="Proteomes" id="UP000465241"/>
    </source>
</evidence>
<sequence>MPEQTLRPRRSTWDVDRDFVLPDLDAVIRGGQLEQDTADTVTAFYDTDDAALWVHGIEFSRRDGDQIPGWQVRVGDTEVQWALTDGPPQEAVGLLTGATGGQRLHHVGTVHTVRHRHRVTDPDSRQVLAQVAEDDTTASSGDRLLAWRQINVEVDDTAAVRSRRLGRLLRTAGARPARYPGPLARLRGDDARPPADPLTSYLDAQIAAIVAGDIGLRRGLDPIHDTRVALRRLRSTLRVFAPVFTPDALALQDDLSWFAGLLGEVRDCQVQRSRFDAALDELPDELVLGPVRARVSTHLQAIELPARAQVSREMDAPRYLALLAELTRWRRAAPLRSTVTGKALARRAGKAERTAARRLADAVTGSGHDELLHRARKAAKRARYGAEVTADKRTIKRFKQIQSVLGDHQDTVVAREQLRRMAITAGTTDGENGFAFGLLYAREQQIADNRVRAAGRLR</sequence>
<dbReference type="PROSITE" id="PS51708">
    <property type="entry name" value="CHAD"/>
    <property type="match status" value="1"/>
</dbReference>
<keyword evidence="3" id="KW-1185">Reference proteome</keyword>
<comment type="caution">
    <text evidence="2">The sequence shown here is derived from an EMBL/GenBank/DDBJ whole genome shotgun (WGS) entry which is preliminary data.</text>
</comment>
<dbReference type="AlphaFoldDB" id="A0A7I9WR95"/>
<evidence type="ECO:0000313" key="2">
    <source>
        <dbReference type="EMBL" id="GFG60123.1"/>
    </source>
</evidence>
<accession>A0A7I9WR95</accession>
<dbReference type="EMBL" id="BLKT01000003">
    <property type="protein sequence ID" value="GFG60123.1"/>
    <property type="molecule type" value="Genomic_DNA"/>
</dbReference>
<dbReference type="InterPro" id="IPR038186">
    <property type="entry name" value="CHAD_dom_sf"/>
</dbReference>
<dbReference type="InterPro" id="IPR007899">
    <property type="entry name" value="CHAD_dom"/>
</dbReference>
<dbReference type="Gene3D" id="1.40.20.10">
    <property type="entry name" value="CHAD domain"/>
    <property type="match status" value="1"/>
</dbReference>
<organism evidence="2 3">
    <name type="scientific">Mycolicibacterium murale</name>
    <dbReference type="NCBI Taxonomy" id="182220"/>
    <lineage>
        <taxon>Bacteria</taxon>
        <taxon>Bacillati</taxon>
        <taxon>Actinomycetota</taxon>
        <taxon>Actinomycetes</taxon>
        <taxon>Mycobacteriales</taxon>
        <taxon>Mycobacteriaceae</taxon>
        <taxon>Mycolicibacterium</taxon>
    </lineage>
</organism>
<name>A0A7I9WR95_9MYCO</name>
<dbReference type="Pfam" id="PF05235">
    <property type="entry name" value="CHAD"/>
    <property type="match status" value="1"/>
</dbReference>
<reference evidence="2 3" key="1">
    <citation type="journal article" date="2019" name="Emerg. Microbes Infect.">
        <title>Comprehensive subspecies identification of 175 nontuberculous mycobacteria species based on 7547 genomic profiles.</title>
        <authorList>
            <person name="Matsumoto Y."/>
            <person name="Kinjo T."/>
            <person name="Motooka D."/>
            <person name="Nabeya D."/>
            <person name="Jung N."/>
            <person name="Uechi K."/>
            <person name="Horii T."/>
            <person name="Iida T."/>
            <person name="Fujita J."/>
            <person name="Nakamura S."/>
        </authorList>
    </citation>
    <scope>NUCLEOTIDE SEQUENCE [LARGE SCALE GENOMIC DNA]</scope>
    <source>
        <strain evidence="2 3">JCM 13392</strain>
    </source>
</reference>